<dbReference type="InterPro" id="IPR011333">
    <property type="entry name" value="SKP1/BTB/POZ_sf"/>
</dbReference>
<dbReference type="Proteomes" id="UP000184383">
    <property type="component" value="Unassembled WGS sequence"/>
</dbReference>
<evidence type="ECO:0000313" key="2">
    <source>
        <dbReference type="EMBL" id="OJJ38070.1"/>
    </source>
</evidence>
<dbReference type="OrthoDB" id="268428at2759"/>
<dbReference type="PROSITE" id="PS50097">
    <property type="entry name" value="BTB"/>
    <property type="match status" value="1"/>
</dbReference>
<dbReference type="AlphaFoldDB" id="A0A1L9RT22"/>
<dbReference type="STRING" id="1073089.A0A1L9RT22"/>
<dbReference type="VEuPathDB" id="FungiDB:ASPWEDRAFT_179674"/>
<dbReference type="Gene3D" id="3.30.710.10">
    <property type="entry name" value="Potassium Channel Kv1.1, Chain A"/>
    <property type="match status" value="1"/>
</dbReference>
<dbReference type="GeneID" id="63747650"/>
<dbReference type="InterPro" id="IPR000210">
    <property type="entry name" value="BTB/POZ_dom"/>
</dbReference>
<feature type="domain" description="BTB" evidence="1">
    <location>
        <begin position="38"/>
        <end position="115"/>
    </location>
</feature>
<gene>
    <name evidence="2" type="ORF">ASPWEDRAFT_179674</name>
</gene>
<sequence length="391" mass="46065">MAAIPDETITIGTPSDLTVKIIEYEVKREFRTDPETNEDRVITERTPKKSALIQVSRAKLIQNSEYFRRMLSSRWSGSDNTISLEEDTIKSMEVWFRLFHGNLSAMPCGSVSVPEMWHIIMAADKYEFDRTRLESWFDDWFFTQQNKAMTKLSLNQQLLFPCHYFNCAWGFKILTKELVYKYPHHITEINPTSHHQMHLPHRVIQQLNAAKGRLRTILQRGLFSQVSSIVNYAICDCKEKTVFNYLKEIQNINVRPLDETLSRTSVQRNLDRLGQFNESNMRPKKDSNVIYKSVEEEWGEKPSAKDCMDCDRSWGEVVRRARKETAEYFDGLCLDCMNTTKNIRLRGDEDDDYWLHNEGRDRYDDGCRISHGQPTWYFSFMGRREKRGQFV</sequence>
<name>A0A1L9RT22_ASPWE</name>
<organism evidence="2 3">
    <name type="scientific">Aspergillus wentii DTO 134E9</name>
    <dbReference type="NCBI Taxonomy" id="1073089"/>
    <lineage>
        <taxon>Eukaryota</taxon>
        <taxon>Fungi</taxon>
        <taxon>Dikarya</taxon>
        <taxon>Ascomycota</taxon>
        <taxon>Pezizomycotina</taxon>
        <taxon>Eurotiomycetes</taxon>
        <taxon>Eurotiomycetidae</taxon>
        <taxon>Eurotiales</taxon>
        <taxon>Aspergillaceae</taxon>
        <taxon>Aspergillus</taxon>
        <taxon>Aspergillus subgen. Cremei</taxon>
    </lineage>
</organism>
<evidence type="ECO:0000313" key="3">
    <source>
        <dbReference type="Proteomes" id="UP000184383"/>
    </source>
</evidence>
<keyword evidence="3" id="KW-1185">Reference proteome</keyword>
<dbReference type="EMBL" id="KV878210">
    <property type="protein sequence ID" value="OJJ38070.1"/>
    <property type="molecule type" value="Genomic_DNA"/>
</dbReference>
<accession>A0A1L9RT22</accession>
<evidence type="ECO:0000259" key="1">
    <source>
        <dbReference type="PROSITE" id="PS50097"/>
    </source>
</evidence>
<reference evidence="3" key="1">
    <citation type="journal article" date="2017" name="Genome Biol.">
        <title>Comparative genomics reveals high biological diversity and specific adaptations in the industrially and medically important fungal genus Aspergillus.</title>
        <authorList>
            <person name="de Vries R.P."/>
            <person name="Riley R."/>
            <person name="Wiebenga A."/>
            <person name="Aguilar-Osorio G."/>
            <person name="Amillis S."/>
            <person name="Uchima C.A."/>
            <person name="Anderluh G."/>
            <person name="Asadollahi M."/>
            <person name="Askin M."/>
            <person name="Barry K."/>
            <person name="Battaglia E."/>
            <person name="Bayram O."/>
            <person name="Benocci T."/>
            <person name="Braus-Stromeyer S.A."/>
            <person name="Caldana C."/>
            <person name="Canovas D."/>
            <person name="Cerqueira G.C."/>
            <person name="Chen F."/>
            <person name="Chen W."/>
            <person name="Choi C."/>
            <person name="Clum A."/>
            <person name="Dos Santos R.A."/>
            <person name="Damasio A.R."/>
            <person name="Diallinas G."/>
            <person name="Emri T."/>
            <person name="Fekete E."/>
            <person name="Flipphi M."/>
            <person name="Freyberg S."/>
            <person name="Gallo A."/>
            <person name="Gournas C."/>
            <person name="Habgood R."/>
            <person name="Hainaut M."/>
            <person name="Harispe M.L."/>
            <person name="Henrissat B."/>
            <person name="Hilden K.S."/>
            <person name="Hope R."/>
            <person name="Hossain A."/>
            <person name="Karabika E."/>
            <person name="Karaffa L."/>
            <person name="Karanyi Z."/>
            <person name="Krasevec N."/>
            <person name="Kuo A."/>
            <person name="Kusch H."/>
            <person name="LaButti K."/>
            <person name="Lagendijk E.L."/>
            <person name="Lapidus A."/>
            <person name="Levasseur A."/>
            <person name="Lindquist E."/>
            <person name="Lipzen A."/>
            <person name="Logrieco A.F."/>
            <person name="MacCabe A."/>
            <person name="Maekelae M.R."/>
            <person name="Malavazi I."/>
            <person name="Melin P."/>
            <person name="Meyer V."/>
            <person name="Mielnichuk N."/>
            <person name="Miskei M."/>
            <person name="Molnar A.P."/>
            <person name="Mule G."/>
            <person name="Ngan C.Y."/>
            <person name="Orejas M."/>
            <person name="Orosz E."/>
            <person name="Ouedraogo J.P."/>
            <person name="Overkamp K.M."/>
            <person name="Park H.-S."/>
            <person name="Perrone G."/>
            <person name="Piumi F."/>
            <person name="Punt P.J."/>
            <person name="Ram A.F."/>
            <person name="Ramon A."/>
            <person name="Rauscher S."/>
            <person name="Record E."/>
            <person name="Riano-Pachon D.M."/>
            <person name="Robert V."/>
            <person name="Roehrig J."/>
            <person name="Ruller R."/>
            <person name="Salamov A."/>
            <person name="Salih N.S."/>
            <person name="Samson R.A."/>
            <person name="Sandor E."/>
            <person name="Sanguinetti M."/>
            <person name="Schuetze T."/>
            <person name="Sepcic K."/>
            <person name="Shelest E."/>
            <person name="Sherlock G."/>
            <person name="Sophianopoulou V."/>
            <person name="Squina F.M."/>
            <person name="Sun H."/>
            <person name="Susca A."/>
            <person name="Todd R.B."/>
            <person name="Tsang A."/>
            <person name="Unkles S.E."/>
            <person name="van de Wiele N."/>
            <person name="van Rossen-Uffink D."/>
            <person name="Oliveira J.V."/>
            <person name="Vesth T.C."/>
            <person name="Visser J."/>
            <person name="Yu J.-H."/>
            <person name="Zhou M."/>
            <person name="Andersen M.R."/>
            <person name="Archer D.B."/>
            <person name="Baker S.E."/>
            <person name="Benoit I."/>
            <person name="Brakhage A.A."/>
            <person name="Braus G.H."/>
            <person name="Fischer R."/>
            <person name="Frisvad J.C."/>
            <person name="Goldman G.H."/>
            <person name="Houbraken J."/>
            <person name="Oakley B."/>
            <person name="Pocsi I."/>
            <person name="Scazzocchio C."/>
            <person name="Seiboth B."/>
            <person name="vanKuyk P.A."/>
            <person name="Wortman J."/>
            <person name="Dyer P.S."/>
            <person name="Grigoriev I.V."/>
        </authorList>
    </citation>
    <scope>NUCLEOTIDE SEQUENCE [LARGE SCALE GENOMIC DNA]</scope>
    <source>
        <strain evidence="3">DTO 134E9</strain>
    </source>
</reference>
<proteinExistence type="predicted"/>
<dbReference type="RefSeq" id="XP_040691746.1">
    <property type="nucleotide sequence ID" value="XM_040831802.1"/>
</dbReference>
<protein>
    <recommendedName>
        <fullName evidence="1">BTB domain-containing protein</fullName>
    </recommendedName>
</protein>